<dbReference type="OrthoDB" id="1436952at2"/>
<dbReference type="Proteomes" id="UP000289821">
    <property type="component" value="Unassembled WGS sequence"/>
</dbReference>
<feature type="chain" id="PRO_5020585019" description="Carboxypeptidase-like protein" evidence="1">
    <location>
        <begin position="24"/>
        <end position="259"/>
    </location>
</feature>
<proteinExistence type="predicted"/>
<reference evidence="2 3" key="1">
    <citation type="submission" date="2018-07" db="EMBL/GenBank/DDBJ databases">
        <title>Leeuwenhoekiella genomics.</title>
        <authorList>
            <person name="Tahon G."/>
            <person name="Willems A."/>
        </authorList>
    </citation>
    <scope>NUCLEOTIDE SEQUENCE [LARGE SCALE GENOMIC DNA]</scope>
    <source>
        <strain evidence="2 3">R-50232</strain>
    </source>
</reference>
<evidence type="ECO:0008006" key="4">
    <source>
        <dbReference type="Google" id="ProtNLM"/>
    </source>
</evidence>
<name>A0A4Q0NRB4_9FLAO</name>
<organism evidence="2 3">
    <name type="scientific">Leeuwenhoekiella aestuarii</name>
    <dbReference type="NCBI Taxonomy" id="2249426"/>
    <lineage>
        <taxon>Bacteria</taxon>
        <taxon>Pseudomonadati</taxon>
        <taxon>Bacteroidota</taxon>
        <taxon>Flavobacteriia</taxon>
        <taxon>Flavobacteriales</taxon>
        <taxon>Flavobacteriaceae</taxon>
        <taxon>Leeuwenhoekiella</taxon>
    </lineage>
</organism>
<evidence type="ECO:0000313" key="3">
    <source>
        <dbReference type="Proteomes" id="UP000289821"/>
    </source>
</evidence>
<keyword evidence="1" id="KW-0732">Signal</keyword>
<sequence>MKVVTSLCLVLFLSFTVTSQKLARVMVDGQIIVPSGDGPGGIVVYNKTAQRGTITSEEGTFDIAVARNDELVIQSLQFAPITVLVDQGIVNSKQINITLRETVNELSEIIVTPYDLTGDIVADVNRVQTIDDQVSLTATQLSAEDNKPDRYSEVDNVALDDQRWRYGLNFVNIFKAIFDKKDKTEGDLNETAEDELAAMYSNEFFQKNLNIEKGKIGLYMDYVAANGLNKEMLEQGNELSLIQFLIEKREDFTNQLNEN</sequence>
<dbReference type="RefSeq" id="WP_128762548.1">
    <property type="nucleotide sequence ID" value="NZ_QOVI01000007.1"/>
</dbReference>
<accession>A0A4Q0NRB4</accession>
<feature type="signal peptide" evidence="1">
    <location>
        <begin position="1"/>
        <end position="23"/>
    </location>
</feature>
<dbReference type="InterPro" id="IPR008969">
    <property type="entry name" value="CarboxyPept-like_regulatory"/>
</dbReference>
<comment type="caution">
    <text evidence="2">The sequence shown here is derived from an EMBL/GenBank/DDBJ whole genome shotgun (WGS) entry which is preliminary data.</text>
</comment>
<dbReference type="AlphaFoldDB" id="A0A4Q0NRB4"/>
<keyword evidence="3" id="KW-1185">Reference proteome</keyword>
<evidence type="ECO:0000256" key="1">
    <source>
        <dbReference type="SAM" id="SignalP"/>
    </source>
</evidence>
<dbReference type="EMBL" id="QOVI01000007">
    <property type="protein sequence ID" value="RXG12403.1"/>
    <property type="molecule type" value="Genomic_DNA"/>
</dbReference>
<dbReference type="SUPFAM" id="SSF49464">
    <property type="entry name" value="Carboxypeptidase regulatory domain-like"/>
    <property type="match status" value="1"/>
</dbReference>
<evidence type="ECO:0000313" key="2">
    <source>
        <dbReference type="EMBL" id="RXG12403.1"/>
    </source>
</evidence>
<gene>
    <name evidence="2" type="ORF">DSM04_107174</name>
</gene>
<protein>
    <recommendedName>
        <fullName evidence="4">Carboxypeptidase-like protein</fullName>
    </recommendedName>
</protein>